<evidence type="ECO:0000259" key="1">
    <source>
        <dbReference type="Pfam" id="PF00899"/>
    </source>
</evidence>
<dbReference type="NCBIfam" id="TIGR03736">
    <property type="entry name" value="PRTRC_ThiF"/>
    <property type="match status" value="1"/>
</dbReference>
<dbReference type="RefSeq" id="WP_193439846.1">
    <property type="nucleotide sequence ID" value="NZ_CP063145.1"/>
</dbReference>
<evidence type="ECO:0000313" key="3">
    <source>
        <dbReference type="Proteomes" id="UP000593605"/>
    </source>
</evidence>
<dbReference type="PANTHER" id="PTHR10953">
    <property type="entry name" value="UBIQUITIN-ACTIVATING ENZYME E1"/>
    <property type="match status" value="1"/>
</dbReference>
<dbReference type="KEGG" id="civ:IMZ16_09540"/>
<dbReference type="InterPro" id="IPR045886">
    <property type="entry name" value="ThiF/MoeB/HesA"/>
</dbReference>
<dbReference type="InterPro" id="IPR000594">
    <property type="entry name" value="ThiF_NAD_FAD-bd"/>
</dbReference>
<name>A0A7M1T1P2_9FLAO</name>
<organism evidence="2 3">
    <name type="scientific">Cruoricaptor ignavus</name>
    <dbReference type="NCBI Taxonomy" id="1118202"/>
    <lineage>
        <taxon>Bacteria</taxon>
        <taxon>Pseudomonadati</taxon>
        <taxon>Bacteroidota</taxon>
        <taxon>Flavobacteriia</taxon>
        <taxon>Flavobacteriales</taxon>
        <taxon>Weeksellaceae</taxon>
        <taxon>Cruoricaptor</taxon>
    </lineage>
</organism>
<feature type="domain" description="THIF-type NAD/FAD binding fold" evidence="1">
    <location>
        <begin position="30"/>
        <end position="245"/>
    </location>
</feature>
<sequence>METQIINTITKTKVHFTDNYLLNPTNPITINLIGAGGTGSQTLTALARMNHALIELGHAGLSVRLWDDDKVSEANLGRQLFAECELGMYKSVALINRVNRFFGTNWKAETMKFDKENLKEMSENNMYANIYISCVDSVKARFEIAEILNQIDNGRYHANRSCYWIDFGNSQHTGQVILSTIGSIRQPNSEKYEAIDKLAFVTEEFGDLLKQSEQEDETPSCSLAEALEKQDLFINSTLAQMGSSLLWNLFRNGMAEKRGFFLNLKNFQSQPLRL</sequence>
<dbReference type="PANTHER" id="PTHR10953:SF247">
    <property type="entry name" value="SLL6053 PROTEIN"/>
    <property type="match status" value="1"/>
</dbReference>
<dbReference type="CDD" id="cd01483">
    <property type="entry name" value="E1_enzyme_family"/>
    <property type="match status" value="1"/>
</dbReference>
<dbReference type="InterPro" id="IPR035985">
    <property type="entry name" value="Ubiquitin-activating_enz"/>
</dbReference>
<reference evidence="2 3" key="1">
    <citation type="submission" date="2020-10" db="EMBL/GenBank/DDBJ databases">
        <title>Complete genome of Cruoricapor ignavus strain M1214 isolated from the blood culture of a febrile patient.</title>
        <authorList>
            <person name="Guglielmino C.J.D."/>
        </authorList>
    </citation>
    <scope>NUCLEOTIDE SEQUENCE [LARGE SCALE GENOMIC DNA]</scope>
    <source>
        <strain evidence="2 3">M1214</strain>
    </source>
</reference>
<dbReference type="GO" id="GO:0004792">
    <property type="term" value="F:thiosulfate-cyanide sulfurtransferase activity"/>
    <property type="evidence" value="ECO:0007669"/>
    <property type="project" value="TreeGrafter"/>
</dbReference>
<dbReference type="GO" id="GO:0016779">
    <property type="term" value="F:nucleotidyltransferase activity"/>
    <property type="evidence" value="ECO:0007669"/>
    <property type="project" value="TreeGrafter"/>
</dbReference>
<gene>
    <name evidence="2" type="ORF">IMZ16_09540</name>
</gene>
<dbReference type="AlphaFoldDB" id="A0A7M1T1P2"/>
<dbReference type="SUPFAM" id="SSF69572">
    <property type="entry name" value="Activating enzymes of the ubiquitin-like proteins"/>
    <property type="match status" value="1"/>
</dbReference>
<dbReference type="Gene3D" id="3.40.50.720">
    <property type="entry name" value="NAD(P)-binding Rossmann-like Domain"/>
    <property type="match status" value="1"/>
</dbReference>
<accession>A0A7M1T1P2</accession>
<protein>
    <submittedName>
        <fullName evidence="2">PRTRC system ThiF family protein</fullName>
    </submittedName>
</protein>
<evidence type="ECO:0000313" key="2">
    <source>
        <dbReference type="EMBL" id="QOR73739.1"/>
    </source>
</evidence>
<dbReference type="InterPro" id="IPR022500">
    <property type="entry name" value="PRTRC_ThiF"/>
</dbReference>
<dbReference type="Pfam" id="PF00899">
    <property type="entry name" value="ThiF"/>
    <property type="match status" value="1"/>
</dbReference>
<dbReference type="GO" id="GO:0005737">
    <property type="term" value="C:cytoplasm"/>
    <property type="evidence" value="ECO:0007669"/>
    <property type="project" value="TreeGrafter"/>
</dbReference>
<dbReference type="Proteomes" id="UP000593605">
    <property type="component" value="Chromosome"/>
</dbReference>
<dbReference type="GO" id="GO:0008641">
    <property type="term" value="F:ubiquitin-like modifier activating enzyme activity"/>
    <property type="evidence" value="ECO:0007669"/>
    <property type="project" value="InterPro"/>
</dbReference>
<proteinExistence type="predicted"/>
<dbReference type="EMBL" id="CP063145">
    <property type="protein sequence ID" value="QOR73739.1"/>
    <property type="molecule type" value="Genomic_DNA"/>
</dbReference>